<feature type="domain" description="Tyrosine specific protein phosphatases" evidence="6">
    <location>
        <begin position="102"/>
        <end position="146"/>
    </location>
</feature>
<organism evidence="7 8">
    <name type="scientific">Schizopora paradoxa</name>
    <dbReference type="NCBI Taxonomy" id="27342"/>
    <lineage>
        <taxon>Eukaryota</taxon>
        <taxon>Fungi</taxon>
        <taxon>Dikarya</taxon>
        <taxon>Basidiomycota</taxon>
        <taxon>Agaricomycotina</taxon>
        <taxon>Agaricomycetes</taxon>
        <taxon>Hymenochaetales</taxon>
        <taxon>Schizoporaceae</taxon>
        <taxon>Schizopora</taxon>
    </lineage>
</organism>
<dbReference type="GO" id="GO:0005737">
    <property type="term" value="C:cytoplasm"/>
    <property type="evidence" value="ECO:0007669"/>
    <property type="project" value="TreeGrafter"/>
</dbReference>
<dbReference type="InterPro" id="IPR016130">
    <property type="entry name" value="Tyr_Pase_AS"/>
</dbReference>
<evidence type="ECO:0000259" key="5">
    <source>
        <dbReference type="PROSITE" id="PS50054"/>
    </source>
</evidence>
<feature type="domain" description="Tyrosine-protein phosphatase" evidence="5">
    <location>
        <begin position="24"/>
        <end position="167"/>
    </location>
</feature>
<reference evidence="7 8" key="1">
    <citation type="submission" date="2015-04" db="EMBL/GenBank/DDBJ databases">
        <title>Complete genome sequence of Schizopora paradoxa KUC8140, a cosmopolitan wood degrader in East Asia.</title>
        <authorList>
            <consortium name="DOE Joint Genome Institute"/>
            <person name="Min B."/>
            <person name="Park H."/>
            <person name="Jang Y."/>
            <person name="Kim J.-J."/>
            <person name="Kim K.H."/>
            <person name="Pangilinan J."/>
            <person name="Lipzen A."/>
            <person name="Riley R."/>
            <person name="Grigoriev I.V."/>
            <person name="Spatafora J.W."/>
            <person name="Choi I.-G."/>
        </authorList>
    </citation>
    <scope>NUCLEOTIDE SEQUENCE [LARGE SCALE GENOMIC DNA]</scope>
    <source>
        <strain evidence="7 8">KUC8140</strain>
    </source>
</reference>
<keyword evidence="8" id="KW-1185">Reference proteome</keyword>
<dbReference type="GO" id="GO:0017017">
    <property type="term" value="F:MAP kinase tyrosine/serine/threonine phosphatase activity"/>
    <property type="evidence" value="ECO:0007669"/>
    <property type="project" value="TreeGrafter"/>
</dbReference>
<comment type="similarity">
    <text evidence="1">Belongs to the protein-tyrosine phosphatase family. Non-receptor class dual specificity subfamily.</text>
</comment>
<dbReference type="PROSITE" id="PS50054">
    <property type="entry name" value="TYR_PHOSPHATASE_DUAL"/>
    <property type="match status" value="1"/>
</dbReference>
<dbReference type="Pfam" id="PF00782">
    <property type="entry name" value="DSPc"/>
    <property type="match status" value="1"/>
</dbReference>
<dbReference type="AlphaFoldDB" id="A0A0H2RMS1"/>
<evidence type="ECO:0000259" key="6">
    <source>
        <dbReference type="PROSITE" id="PS50056"/>
    </source>
</evidence>
<dbReference type="PANTHER" id="PTHR10159:SF511">
    <property type="entry name" value="DUAL SPECIFICITY PROTEIN PHOSPHATASE 1"/>
    <property type="match status" value="1"/>
</dbReference>
<dbReference type="GO" id="GO:0033550">
    <property type="term" value="F:MAP kinase tyrosine phosphatase activity"/>
    <property type="evidence" value="ECO:0007669"/>
    <property type="project" value="TreeGrafter"/>
</dbReference>
<keyword evidence="3" id="KW-0378">Hydrolase</keyword>
<dbReference type="InterPro" id="IPR000387">
    <property type="entry name" value="Tyr_Pase_dom"/>
</dbReference>
<evidence type="ECO:0000256" key="3">
    <source>
        <dbReference type="ARBA" id="ARBA00022801"/>
    </source>
</evidence>
<dbReference type="SMART" id="SM00195">
    <property type="entry name" value="DSPc"/>
    <property type="match status" value="1"/>
</dbReference>
<dbReference type="InterPro" id="IPR000340">
    <property type="entry name" value="Dual-sp_phosphatase_cat-dom"/>
</dbReference>
<evidence type="ECO:0000313" key="7">
    <source>
        <dbReference type="EMBL" id="KLO13174.1"/>
    </source>
</evidence>
<protein>
    <recommendedName>
        <fullName evidence="2">protein-tyrosine-phosphatase</fullName>
        <ecNumber evidence="2">3.1.3.48</ecNumber>
    </recommendedName>
</protein>
<dbReference type="EMBL" id="KQ085964">
    <property type="protein sequence ID" value="KLO13174.1"/>
    <property type="molecule type" value="Genomic_DNA"/>
</dbReference>
<evidence type="ECO:0000256" key="1">
    <source>
        <dbReference type="ARBA" id="ARBA00008601"/>
    </source>
</evidence>
<dbReference type="SUPFAM" id="SSF52799">
    <property type="entry name" value="(Phosphotyrosine protein) phosphatases II"/>
    <property type="match status" value="1"/>
</dbReference>
<dbReference type="Proteomes" id="UP000053477">
    <property type="component" value="Unassembled WGS sequence"/>
</dbReference>
<name>A0A0H2RMS1_9AGAM</name>
<dbReference type="PRINTS" id="PR01908">
    <property type="entry name" value="ADSPHPHTASE"/>
</dbReference>
<dbReference type="PROSITE" id="PS50056">
    <property type="entry name" value="TYR_PHOSPHATASE_2"/>
    <property type="match status" value="1"/>
</dbReference>
<dbReference type="STRING" id="27342.A0A0H2RMS1"/>
<dbReference type="InterPro" id="IPR020422">
    <property type="entry name" value="TYR_PHOSPHATASE_DUAL_dom"/>
</dbReference>
<dbReference type="GO" id="GO:0043409">
    <property type="term" value="P:negative regulation of MAPK cascade"/>
    <property type="evidence" value="ECO:0007669"/>
    <property type="project" value="TreeGrafter"/>
</dbReference>
<evidence type="ECO:0000256" key="4">
    <source>
        <dbReference type="ARBA" id="ARBA00022912"/>
    </source>
</evidence>
<evidence type="ECO:0000256" key="2">
    <source>
        <dbReference type="ARBA" id="ARBA00013064"/>
    </source>
</evidence>
<proteinExistence type="inferred from homology"/>
<gene>
    <name evidence="7" type="ORF">SCHPADRAFT_828449</name>
</gene>
<dbReference type="Gene3D" id="3.90.190.10">
    <property type="entry name" value="Protein tyrosine phosphatase superfamily"/>
    <property type="match status" value="1"/>
</dbReference>
<dbReference type="OrthoDB" id="10252009at2759"/>
<dbReference type="CDD" id="cd14498">
    <property type="entry name" value="DSP"/>
    <property type="match status" value="1"/>
</dbReference>
<evidence type="ECO:0000313" key="8">
    <source>
        <dbReference type="Proteomes" id="UP000053477"/>
    </source>
</evidence>
<dbReference type="InParanoid" id="A0A0H2RMS1"/>
<keyword evidence="4" id="KW-0904">Protein phosphatase</keyword>
<accession>A0A0H2RMS1</accession>
<dbReference type="PROSITE" id="PS00383">
    <property type="entry name" value="TYR_PHOSPHATASE_1"/>
    <property type="match status" value="1"/>
</dbReference>
<sequence>MGKHDKSGNSGPSSSSSASLFNSSASLILPSLYIGPCSAASSKAFLYTNGVTHVLSVGATPTNPVENVVYQRISISDSPSSSIIKVCDSACYIIDAALSSHNGTGKILVHCSAGISRSPMVVAAYLMRRRGMSLREALSQIIQVRPQVSPNAGFLAQLKELEMGLRGVISLEVNELPKKEKDRVALLTRS</sequence>
<dbReference type="EC" id="3.1.3.48" evidence="2"/>
<dbReference type="PANTHER" id="PTHR10159">
    <property type="entry name" value="DUAL SPECIFICITY PROTEIN PHOSPHATASE"/>
    <property type="match status" value="1"/>
</dbReference>
<dbReference type="InterPro" id="IPR029021">
    <property type="entry name" value="Prot-tyrosine_phosphatase-like"/>
</dbReference>
<dbReference type="GO" id="GO:0008330">
    <property type="term" value="F:protein tyrosine/threonine phosphatase activity"/>
    <property type="evidence" value="ECO:0007669"/>
    <property type="project" value="TreeGrafter"/>
</dbReference>